<dbReference type="Gene3D" id="2.30.30.30">
    <property type="match status" value="2"/>
</dbReference>
<protein>
    <submittedName>
        <fullName evidence="7">GPKOW</fullName>
    </submittedName>
</protein>
<organism evidence="7 8">
    <name type="scientific">Cordylochernes scorpioides</name>
    <dbReference type="NCBI Taxonomy" id="51811"/>
    <lineage>
        <taxon>Eukaryota</taxon>
        <taxon>Metazoa</taxon>
        <taxon>Ecdysozoa</taxon>
        <taxon>Arthropoda</taxon>
        <taxon>Chelicerata</taxon>
        <taxon>Arachnida</taxon>
        <taxon>Pseudoscorpiones</taxon>
        <taxon>Cheliferoidea</taxon>
        <taxon>Chernetidae</taxon>
        <taxon>Cordylochernes</taxon>
    </lineage>
</organism>
<feature type="domain" description="G-patch" evidence="6">
    <location>
        <begin position="146"/>
        <end position="192"/>
    </location>
</feature>
<dbReference type="InterPro" id="IPR014722">
    <property type="entry name" value="Rib_uL2_dom2"/>
</dbReference>
<dbReference type="PROSITE" id="PS50174">
    <property type="entry name" value="G_PATCH"/>
    <property type="match status" value="1"/>
</dbReference>
<name>A0ABY6K203_9ARAC</name>
<dbReference type="PANTHER" id="PTHR15818:SF2">
    <property type="entry name" value="G-PATCH DOMAIN AND KOW MOTIFS-CONTAINING PROTEIN"/>
    <property type="match status" value="1"/>
</dbReference>
<accession>A0ABY6K203</accession>
<dbReference type="PANTHER" id="PTHR15818">
    <property type="entry name" value="G PATCH AND KOW-CONTAINING"/>
    <property type="match status" value="1"/>
</dbReference>
<dbReference type="InterPro" id="IPR041994">
    <property type="entry name" value="GPKOW_KOW2"/>
</dbReference>
<evidence type="ECO:0000313" key="7">
    <source>
        <dbReference type="EMBL" id="UYV61835.1"/>
    </source>
</evidence>
<feature type="compositionally biased region" description="Basic and acidic residues" evidence="5">
    <location>
        <begin position="280"/>
        <end position="309"/>
    </location>
</feature>
<dbReference type="Gene3D" id="2.30.30.140">
    <property type="match status" value="1"/>
</dbReference>
<dbReference type="InterPro" id="IPR000467">
    <property type="entry name" value="G_patch_dom"/>
</dbReference>
<dbReference type="InterPro" id="IPR005824">
    <property type="entry name" value="KOW"/>
</dbReference>
<proteinExistence type="inferred from homology"/>
<reference evidence="7 8" key="1">
    <citation type="submission" date="2022-01" db="EMBL/GenBank/DDBJ databases">
        <title>A chromosomal length assembly of Cordylochernes scorpioides.</title>
        <authorList>
            <person name="Zeh D."/>
            <person name="Zeh J."/>
        </authorList>
    </citation>
    <scope>NUCLEOTIDE SEQUENCE [LARGE SCALE GENOMIC DNA]</scope>
    <source>
        <strain evidence="7">IN4F17</strain>
        <tissue evidence="7">Whole Body</tissue>
    </source>
</reference>
<comment type="subcellular location">
    <subcellularLocation>
        <location evidence="1">Nucleus</location>
    </subcellularLocation>
</comment>
<keyword evidence="3" id="KW-0677">Repeat</keyword>
<dbReference type="SMART" id="SM00739">
    <property type="entry name" value="KOW"/>
    <property type="match status" value="2"/>
</dbReference>
<gene>
    <name evidence="7" type="ORF">LAZ67_1006783</name>
</gene>
<dbReference type="SMART" id="SM00443">
    <property type="entry name" value="G_patch"/>
    <property type="match status" value="1"/>
</dbReference>
<dbReference type="CDD" id="cd13153">
    <property type="entry name" value="KOW_GPKOW_B"/>
    <property type="match status" value="1"/>
</dbReference>
<dbReference type="EMBL" id="CP092863">
    <property type="protein sequence ID" value="UYV61835.1"/>
    <property type="molecule type" value="Genomic_DNA"/>
</dbReference>
<evidence type="ECO:0000313" key="8">
    <source>
        <dbReference type="Proteomes" id="UP001235939"/>
    </source>
</evidence>
<dbReference type="InterPro" id="IPR041993">
    <property type="entry name" value="GPKOW_KOW1"/>
</dbReference>
<dbReference type="Pfam" id="PF25088">
    <property type="entry name" value="GPKOW_C"/>
    <property type="match status" value="1"/>
</dbReference>
<keyword evidence="8" id="KW-1185">Reference proteome</keyword>
<feature type="region of interest" description="Disordered" evidence="5">
    <location>
        <begin position="280"/>
        <end position="327"/>
    </location>
</feature>
<sequence>MSGISFKIKSSKETQVISQSDESVNEKEIVFSLEGNKIKSTKPEEVKQPLAIPLIKNQWNPRVKETIKTEIKDQESGELTLDQLAAKEILEECTPKNENDEIKESTQVIPLNSQNKSILGFEGDEKLDLSKHPDEPTQENYDEVPVSEFGLAMIRGMGWKPDEGIGLTNKKCVKPHELKSRPHGIGLGFNISLNPQGKTHSKTKTEGEELKLIKGSYVYILEGRHKGLYGQVESFDEDTNAIVKLTLTNKTIHISEVLIKVVSQSEYKKESKILNKSSYEEYKSKQDKDNKKHVKPENPFENYKETESGHKHKRKKAEKEEETRYSRAAPNWVQPQLKVRFIDPEYKKGRYYKAKLVVEDVVTLESCICRTESGQVLDEVSTRMLETVIPRGEAGLVMVVQGRHRRELGSIVHRDKDTCRATVQLHSSKKVYEFDYDSICEYVGPQMF</sequence>
<keyword evidence="4" id="KW-0539">Nucleus</keyword>
<evidence type="ECO:0000256" key="1">
    <source>
        <dbReference type="ARBA" id="ARBA00004123"/>
    </source>
</evidence>
<evidence type="ECO:0000256" key="3">
    <source>
        <dbReference type="ARBA" id="ARBA00022737"/>
    </source>
</evidence>
<dbReference type="Proteomes" id="UP001235939">
    <property type="component" value="Chromosome 01"/>
</dbReference>
<dbReference type="Pfam" id="PF12656">
    <property type="entry name" value="G-patch_2"/>
    <property type="match status" value="1"/>
</dbReference>
<evidence type="ECO:0000256" key="5">
    <source>
        <dbReference type="SAM" id="MobiDB-lite"/>
    </source>
</evidence>
<dbReference type="CDD" id="cd13152">
    <property type="entry name" value="KOW_GPKOW_A"/>
    <property type="match status" value="1"/>
</dbReference>
<evidence type="ECO:0000256" key="2">
    <source>
        <dbReference type="ARBA" id="ARBA00010966"/>
    </source>
</evidence>
<dbReference type="InterPro" id="IPR045166">
    <property type="entry name" value="Spp2-like"/>
</dbReference>
<evidence type="ECO:0000259" key="6">
    <source>
        <dbReference type="PROSITE" id="PS50174"/>
    </source>
</evidence>
<dbReference type="InterPro" id="IPR026822">
    <property type="entry name" value="Spp2/MOS2_G-patch"/>
</dbReference>
<feature type="compositionally biased region" description="Polar residues" evidence="5">
    <location>
        <begin position="13"/>
        <end position="22"/>
    </location>
</feature>
<feature type="region of interest" description="Disordered" evidence="5">
    <location>
        <begin position="1"/>
        <end position="22"/>
    </location>
</feature>
<dbReference type="Pfam" id="PF00467">
    <property type="entry name" value="KOW"/>
    <property type="match status" value="1"/>
</dbReference>
<evidence type="ECO:0000256" key="4">
    <source>
        <dbReference type="ARBA" id="ARBA00023242"/>
    </source>
</evidence>
<comment type="similarity">
    <text evidence="2">Belongs to the MOS2 family.</text>
</comment>